<comment type="caution">
    <text evidence="3">The sequence shown here is derived from an EMBL/GenBank/DDBJ whole genome shotgun (WGS) entry which is preliminary data.</text>
</comment>
<sequence length="176" mass="19670">MNSTEELTKDEVFEVLSSSRRRQILYHLHRRGGSADLRALARDTATEETGGTDEPVDSDVVKRFYISLYQTHIPKLEQVGLVQYDGDEKTVTLTDRVEDVARVLNEDVEPDRQWAVYYGALALMGVAIGVAQLLSTVSALPSLVFAGSVMSLAAFQYYETAVKRGEYTFLERLVSD</sequence>
<dbReference type="RefSeq" id="WP_008847982.1">
    <property type="nucleotide sequence ID" value="NZ_AOJH01000043.1"/>
</dbReference>
<dbReference type="InterPro" id="IPR036388">
    <property type="entry name" value="WH-like_DNA-bd_sf"/>
</dbReference>
<name>M0P7P3_9EURY</name>
<keyword evidence="1" id="KW-0812">Transmembrane</keyword>
<protein>
    <recommendedName>
        <fullName evidence="2">DUF7344 domain-containing protein</fullName>
    </recommendedName>
</protein>
<dbReference type="AlphaFoldDB" id="M0P7P3"/>
<dbReference type="Proteomes" id="UP000011546">
    <property type="component" value="Unassembled WGS sequence"/>
</dbReference>
<reference evidence="3 4" key="1">
    <citation type="journal article" date="2014" name="PLoS Genet.">
        <title>Phylogenetically driven sequencing of extremely halophilic archaea reveals strategies for static and dynamic osmo-response.</title>
        <authorList>
            <person name="Becker E.A."/>
            <person name="Seitzer P.M."/>
            <person name="Tritt A."/>
            <person name="Larsen D."/>
            <person name="Krusor M."/>
            <person name="Yao A.I."/>
            <person name="Wu D."/>
            <person name="Madern D."/>
            <person name="Eisen J.A."/>
            <person name="Darling A.E."/>
            <person name="Facciotti M.T."/>
        </authorList>
    </citation>
    <scope>NUCLEOTIDE SEQUENCE [LARGE SCALE GENOMIC DNA]</scope>
    <source>
        <strain evidence="3 4">JCM 14978</strain>
    </source>
</reference>
<dbReference type="EMBL" id="AOJH01000043">
    <property type="protein sequence ID" value="EMA65559.1"/>
    <property type="molecule type" value="Genomic_DNA"/>
</dbReference>
<evidence type="ECO:0000256" key="1">
    <source>
        <dbReference type="SAM" id="Phobius"/>
    </source>
</evidence>
<keyword evidence="1" id="KW-0472">Membrane</keyword>
<dbReference type="InterPro" id="IPR055768">
    <property type="entry name" value="DUF7344"/>
</dbReference>
<accession>M0P7P3</accession>
<feature type="transmembrane region" description="Helical" evidence="1">
    <location>
        <begin position="140"/>
        <end position="158"/>
    </location>
</feature>
<keyword evidence="1" id="KW-1133">Transmembrane helix</keyword>
<evidence type="ECO:0000313" key="3">
    <source>
        <dbReference type="EMBL" id="EMA65559.1"/>
    </source>
</evidence>
<evidence type="ECO:0000313" key="4">
    <source>
        <dbReference type="Proteomes" id="UP000011546"/>
    </source>
</evidence>
<dbReference type="Gene3D" id="1.10.10.10">
    <property type="entry name" value="Winged helix-like DNA-binding domain superfamily/Winged helix DNA-binding domain"/>
    <property type="match status" value="1"/>
</dbReference>
<gene>
    <name evidence="3" type="ORF">C468_06243</name>
</gene>
<organism evidence="3 4">
    <name type="scientific">Halorubrum kocurii JCM 14978</name>
    <dbReference type="NCBI Taxonomy" id="1230456"/>
    <lineage>
        <taxon>Archaea</taxon>
        <taxon>Methanobacteriati</taxon>
        <taxon>Methanobacteriota</taxon>
        <taxon>Stenosarchaea group</taxon>
        <taxon>Halobacteria</taxon>
        <taxon>Halobacteriales</taxon>
        <taxon>Haloferacaceae</taxon>
        <taxon>Halorubrum</taxon>
    </lineage>
</organism>
<evidence type="ECO:0000259" key="2">
    <source>
        <dbReference type="Pfam" id="PF24035"/>
    </source>
</evidence>
<feature type="domain" description="DUF7344" evidence="2">
    <location>
        <begin position="13"/>
        <end position="92"/>
    </location>
</feature>
<proteinExistence type="predicted"/>
<keyword evidence="4" id="KW-1185">Reference proteome</keyword>
<dbReference type="Pfam" id="PF24035">
    <property type="entry name" value="DUF7344"/>
    <property type="match status" value="1"/>
</dbReference>
<dbReference type="OrthoDB" id="331021at2157"/>
<dbReference type="PATRIC" id="fig|1230456.3.peg.1219"/>
<feature type="transmembrane region" description="Helical" evidence="1">
    <location>
        <begin position="115"/>
        <end position="134"/>
    </location>
</feature>